<dbReference type="Gene3D" id="3.30.420.10">
    <property type="entry name" value="Ribonuclease H-like superfamily/Ribonuclease H"/>
    <property type="match status" value="1"/>
</dbReference>
<feature type="domain" description="RNase H type-1" evidence="1">
    <location>
        <begin position="1"/>
        <end position="134"/>
    </location>
</feature>
<dbReference type="CDD" id="cd09279">
    <property type="entry name" value="RNase_HI_like"/>
    <property type="match status" value="1"/>
</dbReference>
<dbReference type="GO" id="GO:0003676">
    <property type="term" value="F:nucleic acid binding"/>
    <property type="evidence" value="ECO:0007669"/>
    <property type="project" value="InterPro"/>
</dbReference>
<dbReference type="Proteomes" id="UP000230214">
    <property type="component" value="Unassembled WGS sequence"/>
</dbReference>
<protein>
    <submittedName>
        <fullName evidence="2">Ribonuclease H</fullName>
    </submittedName>
</protein>
<dbReference type="InterPro" id="IPR002156">
    <property type="entry name" value="RNaseH_domain"/>
</dbReference>
<dbReference type="PROSITE" id="PS50879">
    <property type="entry name" value="RNASE_H_1"/>
    <property type="match status" value="1"/>
</dbReference>
<dbReference type="AlphaFoldDB" id="A0A2H0RAK1"/>
<evidence type="ECO:0000313" key="2">
    <source>
        <dbReference type="EMBL" id="PIR43376.1"/>
    </source>
</evidence>
<evidence type="ECO:0000259" key="1">
    <source>
        <dbReference type="PROSITE" id="PS50879"/>
    </source>
</evidence>
<dbReference type="InterPro" id="IPR012337">
    <property type="entry name" value="RNaseH-like_sf"/>
</dbReference>
<accession>A0A2H0RAK1</accession>
<dbReference type="PANTHER" id="PTHR48475">
    <property type="entry name" value="RIBONUCLEASE H"/>
    <property type="match status" value="1"/>
</dbReference>
<gene>
    <name evidence="2" type="ORF">COV24_02935</name>
</gene>
<reference evidence="2 3" key="1">
    <citation type="submission" date="2017-09" db="EMBL/GenBank/DDBJ databases">
        <title>Depth-based differentiation of microbial function through sediment-hosted aquifers and enrichment of novel symbionts in the deep terrestrial subsurface.</title>
        <authorList>
            <person name="Probst A.J."/>
            <person name="Ladd B."/>
            <person name="Jarett J.K."/>
            <person name="Geller-Mcgrath D.E."/>
            <person name="Sieber C.M."/>
            <person name="Emerson J.B."/>
            <person name="Anantharaman K."/>
            <person name="Thomas B.C."/>
            <person name="Malmstrom R."/>
            <person name="Stieglmeier M."/>
            <person name="Klingl A."/>
            <person name="Woyke T."/>
            <person name="Ryan C.M."/>
            <person name="Banfield J.F."/>
        </authorList>
    </citation>
    <scope>NUCLEOTIDE SEQUENCE [LARGE SCALE GENOMIC DNA]</scope>
    <source>
        <strain evidence="2">CG10_big_fil_rev_8_21_14_0_10_32_10</strain>
    </source>
</reference>
<dbReference type="PANTHER" id="PTHR48475:SF1">
    <property type="entry name" value="RNASE H TYPE-1 DOMAIN-CONTAINING PROTEIN"/>
    <property type="match status" value="1"/>
</dbReference>
<organism evidence="2 3">
    <name type="scientific">candidate division WWE3 bacterium CG10_big_fil_rev_8_21_14_0_10_32_10</name>
    <dbReference type="NCBI Taxonomy" id="1975090"/>
    <lineage>
        <taxon>Bacteria</taxon>
        <taxon>Katanobacteria</taxon>
    </lineage>
</organism>
<proteinExistence type="predicted"/>
<name>A0A2H0RAK1_UNCKA</name>
<dbReference type="EMBL" id="PCXU01000025">
    <property type="protein sequence ID" value="PIR43376.1"/>
    <property type="molecule type" value="Genomic_DNA"/>
</dbReference>
<comment type="caution">
    <text evidence="2">The sequence shown here is derived from an EMBL/GenBank/DDBJ whole genome shotgun (WGS) entry which is preliminary data.</text>
</comment>
<dbReference type="GO" id="GO:0004523">
    <property type="term" value="F:RNA-DNA hybrid ribonuclease activity"/>
    <property type="evidence" value="ECO:0007669"/>
    <property type="project" value="InterPro"/>
</dbReference>
<evidence type="ECO:0000313" key="3">
    <source>
        <dbReference type="Proteomes" id="UP000230214"/>
    </source>
</evidence>
<dbReference type="SUPFAM" id="SSF53098">
    <property type="entry name" value="Ribonuclease H-like"/>
    <property type="match status" value="1"/>
</dbReference>
<sequence>MNYKLFTDGGSRGNPGHAAIGFVCQSSDGITEFEGNRYIGTNTNNYAEYMAIIAGLQACLLKDIKNVECFLDSELVVKQLKGEYKQKNESLKPLFDKVKELVKKFSSITFTHVPRNQNKRADVLVNEALDEAGY</sequence>
<dbReference type="InterPro" id="IPR036397">
    <property type="entry name" value="RNaseH_sf"/>
</dbReference>
<dbReference type="Pfam" id="PF13456">
    <property type="entry name" value="RVT_3"/>
    <property type="match status" value="1"/>
</dbReference>